<feature type="modified residue" description="N6-(pyridoxal phosphate)lysine" evidence="2">
    <location>
        <position position="44"/>
    </location>
</feature>
<dbReference type="PROSITE" id="PS01211">
    <property type="entry name" value="UPF0001"/>
    <property type="match status" value="1"/>
</dbReference>
<sequence length="245" mass="26084">MTRPEPTRVEELASGLRSAQERLRAACVAADRPADDVDLLVVTKFFPASDVLALVDLGCRSFGESREPEAGRKASEVRSEVTDPLAFHMIGQIQTKKAKTVGRWADRVHSMDTVRLADALDDAATKALDSGERSTPLDVLVQINLDGAPDRGGVGVDDLEAMAAHVDDLSALRLRGLMVIAPQEGTAEQWMARAAEIRASFLVGHPDAVDFSAGMSGDLEEAVTHGSTCVRVGTAIMGSRPIVSP</sequence>
<dbReference type="Gene3D" id="3.20.20.10">
    <property type="entry name" value="Alanine racemase"/>
    <property type="match status" value="1"/>
</dbReference>
<evidence type="ECO:0000256" key="3">
    <source>
        <dbReference type="RuleBase" id="RU004514"/>
    </source>
</evidence>
<dbReference type="PANTHER" id="PTHR10146">
    <property type="entry name" value="PROLINE SYNTHETASE CO-TRANSCRIBED BACTERIAL HOMOLOG PROTEIN"/>
    <property type="match status" value="1"/>
</dbReference>
<dbReference type="CDD" id="cd00635">
    <property type="entry name" value="PLPDE_III_YBL036c_like"/>
    <property type="match status" value="1"/>
</dbReference>
<dbReference type="InterPro" id="IPR011078">
    <property type="entry name" value="PyrdxlP_homeostasis"/>
</dbReference>
<reference evidence="6" key="1">
    <citation type="journal article" date="2019" name="Int. J. Syst. Evol. Microbiol.">
        <title>The Global Catalogue of Microorganisms (GCM) 10K type strain sequencing project: providing services to taxonomists for standard genome sequencing and annotation.</title>
        <authorList>
            <consortium name="The Broad Institute Genomics Platform"/>
            <consortium name="The Broad Institute Genome Sequencing Center for Infectious Disease"/>
            <person name="Wu L."/>
            <person name="Ma J."/>
        </authorList>
    </citation>
    <scope>NUCLEOTIDE SEQUENCE [LARGE SCALE GENOMIC DNA]</scope>
    <source>
        <strain evidence="6">CCM 7855</strain>
    </source>
</reference>
<feature type="domain" description="Alanine racemase N-terminal" evidence="4">
    <location>
        <begin position="50"/>
        <end position="241"/>
    </location>
</feature>
<proteinExistence type="inferred from homology"/>
<dbReference type="RefSeq" id="WP_188490148.1">
    <property type="nucleotide sequence ID" value="NZ_BMCS01000001.1"/>
</dbReference>
<dbReference type="EMBL" id="BMCS01000001">
    <property type="protein sequence ID" value="GGF29567.1"/>
    <property type="molecule type" value="Genomic_DNA"/>
</dbReference>
<comment type="function">
    <text evidence="2">Pyridoxal 5'-phosphate (PLP)-binding protein, which is involved in PLP homeostasis.</text>
</comment>
<name>A0ABQ1UXG8_9NOCA</name>
<comment type="caution">
    <text evidence="5">The sequence shown here is derived from an EMBL/GenBank/DDBJ whole genome shotgun (WGS) entry which is preliminary data.</text>
</comment>
<keyword evidence="6" id="KW-1185">Reference proteome</keyword>
<evidence type="ECO:0000256" key="2">
    <source>
        <dbReference type="HAMAP-Rule" id="MF_02087"/>
    </source>
</evidence>
<evidence type="ECO:0000256" key="1">
    <source>
        <dbReference type="ARBA" id="ARBA00022898"/>
    </source>
</evidence>
<dbReference type="Pfam" id="PF01168">
    <property type="entry name" value="Ala_racemase_N"/>
    <property type="match status" value="1"/>
</dbReference>
<dbReference type="InterPro" id="IPR029066">
    <property type="entry name" value="PLP-binding_barrel"/>
</dbReference>
<protein>
    <recommendedName>
        <fullName evidence="2">Pyridoxal phosphate homeostasis protein</fullName>
        <shortName evidence="2">PLP homeostasis protein</shortName>
    </recommendedName>
</protein>
<evidence type="ECO:0000313" key="6">
    <source>
        <dbReference type="Proteomes" id="UP000632454"/>
    </source>
</evidence>
<dbReference type="Proteomes" id="UP000632454">
    <property type="component" value="Unassembled WGS sequence"/>
</dbReference>
<gene>
    <name evidence="5" type="ORF">GCM10007298_26880</name>
</gene>
<dbReference type="PANTHER" id="PTHR10146:SF14">
    <property type="entry name" value="PYRIDOXAL PHOSPHATE HOMEOSTASIS PROTEIN"/>
    <property type="match status" value="1"/>
</dbReference>
<dbReference type="InterPro" id="IPR001608">
    <property type="entry name" value="Ala_racemase_N"/>
</dbReference>
<accession>A0ABQ1UXG8</accession>
<evidence type="ECO:0000259" key="4">
    <source>
        <dbReference type="Pfam" id="PF01168"/>
    </source>
</evidence>
<dbReference type="SUPFAM" id="SSF51419">
    <property type="entry name" value="PLP-binding barrel"/>
    <property type="match status" value="1"/>
</dbReference>
<comment type="similarity">
    <text evidence="2 3">Belongs to the pyridoxal phosphate-binding protein YggS/PROSC family.</text>
</comment>
<dbReference type="NCBIfam" id="TIGR00044">
    <property type="entry name" value="YggS family pyridoxal phosphate-dependent enzyme"/>
    <property type="match status" value="1"/>
</dbReference>
<dbReference type="PIRSF" id="PIRSF004848">
    <property type="entry name" value="YBL036c_PLPDEIII"/>
    <property type="match status" value="1"/>
</dbReference>
<organism evidence="5 6">
    <name type="scientific">Williamsia phyllosphaerae</name>
    <dbReference type="NCBI Taxonomy" id="885042"/>
    <lineage>
        <taxon>Bacteria</taxon>
        <taxon>Bacillati</taxon>
        <taxon>Actinomycetota</taxon>
        <taxon>Actinomycetes</taxon>
        <taxon>Mycobacteriales</taxon>
        <taxon>Nocardiaceae</taxon>
        <taxon>Williamsia</taxon>
    </lineage>
</organism>
<dbReference type="HAMAP" id="MF_02087">
    <property type="entry name" value="PLP_homeostasis"/>
    <property type="match status" value="1"/>
</dbReference>
<keyword evidence="1 2" id="KW-0663">Pyridoxal phosphate</keyword>
<evidence type="ECO:0000313" key="5">
    <source>
        <dbReference type="EMBL" id="GGF29567.1"/>
    </source>
</evidence>